<sequence>MACTRGEEGRWEGRLQAARLRAFVGRKEELAAFDEALCGGGGRVLFVHGPGGVGKSALLSCVAQRAAEAGRTVLTLDARVLDPSPAAVIAATGSVLAGERAVLLIDSFERIHHLESWLRERFLPALPVGALVVVAGRTPPDMTWRADPGWAGMVQVIGLGDLEPMDAGALLDSRGVAGEMRDPLLAFAGGHPLALSLGAAAATGDSAAGARWAPTHDVVATLLDQLVGDVPSPAHRHALEVCAHTYRSTQEVLRAVLPDEDAAALFSWLRRLPFVESSPLGLYPHDVVREIVEADLRWRDPRGYADLHRRVKAHLTQQIHAAADADVLWAVGSLFYLHRDESRAPAPHAWRGAGEIVEDVFRPEDAEDLLRLATEWDEVATVSHWMTRQPQAFRLYRYTANGELAGAGAWLRLESETEAHADPVVASAWADARAGAPLRRGEHLAVYRTWVREHQFGRSPVMTLIRWRAVGWILRSERLAWSFMAGRGDDPAGGRFLPAHDWRTVPARVWLDRLLSAGAQEAPERHEPELVVLSQEEFTDAVRKALRHLSKSGELAANPLTRSRLLAGRADPADALRELLEDGIRDLGRDPRAGKPHRALDVTYLRGAPTQEAAAERLGLSFSTYRRHLIAGVERIADDLWRREVHGST</sequence>
<proteinExistence type="predicted"/>
<accession>A0A7W7VJ55</accession>
<dbReference type="InterPro" id="IPR041664">
    <property type="entry name" value="AAA_16"/>
</dbReference>
<dbReference type="Proteomes" id="UP000520767">
    <property type="component" value="Unassembled WGS sequence"/>
</dbReference>
<dbReference type="Gene3D" id="3.40.50.300">
    <property type="entry name" value="P-loop containing nucleotide triphosphate hydrolases"/>
    <property type="match status" value="1"/>
</dbReference>
<name>A0A7W7VJ55_9PSEU</name>
<evidence type="ECO:0000313" key="2">
    <source>
        <dbReference type="EMBL" id="MBB4912267.1"/>
    </source>
</evidence>
<protein>
    <recommendedName>
        <fullName evidence="1">Orc1-like AAA ATPase domain-containing protein</fullName>
    </recommendedName>
</protein>
<reference evidence="2 3" key="1">
    <citation type="submission" date="2020-08" db="EMBL/GenBank/DDBJ databases">
        <title>Genomic Encyclopedia of Type Strains, Phase III (KMG-III): the genomes of soil and plant-associated and newly described type strains.</title>
        <authorList>
            <person name="Whitman W."/>
        </authorList>
    </citation>
    <scope>NUCLEOTIDE SEQUENCE [LARGE SCALE GENOMIC DNA]</scope>
    <source>
        <strain evidence="2 3">CECT 8960</strain>
    </source>
</reference>
<organism evidence="2 3">
    <name type="scientific">Actinophytocola algeriensis</name>
    <dbReference type="NCBI Taxonomy" id="1768010"/>
    <lineage>
        <taxon>Bacteria</taxon>
        <taxon>Bacillati</taxon>
        <taxon>Actinomycetota</taxon>
        <taxon>Actinomycetes</taxon>
        <taxon>Pseudonocardiales</taxon>
        <taxon>Pseudonocardiaceae</taxon>
    </lineage>
</organism>
<dbReference type="CDD" id="cd00009">
    <property type="entry name" value="AAA"/>
    <property type="match status" value="1"/>
</dbReference>
<dbReference type="EMBL" id="JACHJQ010000012">
    <property type="protein sequence ID" value="MBB4912267.1"/>
    <property type="molecule type" value="Genomic_DNA"/>
</dbReference>
<dbReference type="AlphaFoldDB" id="A0A7W7VJ55"/>
<keyword evidence="3" id="KW-1185">Reference proteome</keyword>
<comment type="caution">
    <text evidence="2">The sequence shown here is derived from an EMBL/GenBank/DDBJ whole genome shotgun (WGS) entry which is preliminary data.</text>
</comment>
<dbReference type="InterPro" id="IPR027417">
    <property type="entry name" value="P-loop_NTPase"/>
</dbReference>
<feature type="domain" description="Orc1-like AAA ATPase" evidence="1">
    <location>
        <begin position="23"/>
        <end position="76"/>
    </location>
</feature>
<dbReference type="Pfam" id="PF13191">
    <property type="entry name" value="AAA_16"/>
    <property type="match status" value="1"/>
</dbReference>
<gene>
    <name evidence="2" type="ORF">FHR82_008538</name>
</gene>
<evidence type="ECO:0000259" key="1">
    <source>
        <dbReference type="Pfam" id="PF13191"/>
    </source>
</evidence>
<dbReference type="SUPFAM" id="SSF52540">
    <property type="entry name" value="P-loop containing nucleoside triphosphate hydrolases"/>
    <property type="match status" value="1"/>
</dbReference>
<dbReference type="RefSeq" id="WP_184816272.1">
    <property type="nucleotide sequence ID" value="NZ_JACHJQ010000012.1"/>
</dbReference>
<evidence type="ECO:0000313" key="3">
    <source>
        <dbReference type="Proteomes" id="UP000520767"/>
    </source>
</evidence>